<dbReference type="HAMAP" id="MF_00027">
    <property type="entry name" value="CobB_CbiA"/>
    <property type="match status" value="1"/>
</dbReference>
<comment type="cofactor">
    <cofactor evidence="1 7">
        <name>Mg(2+)</name>
        <dbReference type="ChEBI" id="CHEBI:18420"/>
    </cofactor>
</comment>
<sequence length="460" mass="50224">MTTPRIVIAGTHSGTGKTTIVMGIAAALKVREMSVQTFKTGPDYIDPGFHSAASGRPCRNLDSMLLEKDPLLELFHRGSEGSEISIVEGVMGLFDGATGVDDRGSAASLARLSETPVVLVVDARSMARSAAAVVRGFASFDPSVSVEGVIFNRIGSPRHFEMVKEAVESTTEVKVLGYLPRDEALALPERHLGLIPAWERDDFSSYLEHLAGLVENNVDLDALLSLARKARPFPSHRSELFPYPSVPKRIDVAVAMDKAFHFYYQDNLDILTHMGANLVPFSPIDDEKIPPEASALYIGGGFPELFAPALETNLSMREDVKKKAEEGMPILAECGGLMYLVEAIETPEGKVHSMAGVFPGRMSMGKRLRALGYCDGETLMDTLLGPKGKRIRGHVFHWSSYDGPDDAPIALRLSKGDRTTEEGLAKNNVLASYLHIHFGSDRTVPESFLETALRWQEKRA</sequence>
<proteinExistence type="inferred from homology"/>
<evidence type="ECO:0000256" key="4">
    <source>
        <dbReference type="ARBA" id="ARBA00022840"/>
    </source>
</evidence>
<evidence type="ECO:0000256" key="2">
    <source>
        <dbReference type="ARBA" id="ARBA00022598"/>
    </source>
</evidence>
<dbReference type="Gene3D" id="3.40.50.880">
    <property type="match status" value="1"/>
</dbReference>
<protein>
    <recommendedName>
        <fullName evidence="7">Cobyrinate a,c-diamide synthase</fullName>
        <ecNumber evidence="7">6.3.5.11</ecNumber>
    </recommendedName>
    <alternativeName>
        <fullName evidence="7">Cobyrinic acid a,c-diamide synthetase</fullName>
    </alternativeName>
</protein>
<dbReference type="CDD" id="cd05388">
    <property type="entry name" value="CobB_N"/>
    <property type="match status" value="1"/>
</dbReference>
<keyword evidence="11" id="KW-1185">Reference proteome</keyword>
<dbReference type="EC" id="6.3.5.11" evidence="7"/>
<dbReference type="SUPFAM" id="SSF52317">
    <property type="entry name" value="Class I glutamine amidotransferase-like"/>
    <property type="match status" value="1"/>
</dbReference>
<evidence type="ECO:0000256" key="5">
    <source>
        <dbReference type="ARBA" id="ARBA00022842"/>
    </source>
</evidence>
<evidence type="ECO:0000256" key="1">
    <source>
        <dbReference type="ARBA" id="ARBA00001946"/>
    </source>
</evidence>
<comment type="function">
    <text evidence="7">Catalyzes the ATP-dependent amidation of the two carboxylate groups at positions a and c of cobyrinate, using either L-glutamine or ammonia as the nitrogen source.</text>
</comment>
<feature type="site" description="Increases nucleophilicity of active site Cys" evidence="7">
    <location>
        <position position="435"/>
    </location>
</feature>
<dbReference type="Gene3D" id="3.40.50.300">
    <property type="entry name" value="P-loop containing nucleotide triphosphate hydrolases"/>
    <property type="match status" value="1"/>
</dbReference>
<dbReference type="EMBL" id="JAKGUD010000001">
    <property type="protein sequence ID" value="MCF4141259.1"/>
    <property type="molecule type" value="Genomic_DNA"/>
</dbReference>
<comment type="miscellaneous">
    <text evidence="7">The a and c carboxylates of cobyrinate are activated for nucleophilic attack via formation of a phosphorylated intermediate by ATP. CbiA catalyzes first the amidation of the c-carboxylate, and then that of the a-carboxylate.</text>
</comment>
<comment type="caution">
    <text evidence="10">The sequence shown here is derived from an EMBL/GenBank/DDBJ whole genome shotgun (WGS) entry which is preliminary data.</text>
</comment>
<comment type="domain">
    <text evidence="7">Comprises of two domains. The C-terminal domain contains the binding site for glutamine and catalyzes the hydrolysis of this substrate to glutamate and ammonia. The N-terminal domain is anticipated to bind ATP and cobyrinate and catalyzes the ultimate synthesis of the diamide product. The ammonia produced via the glutaminase domain is probably translocated to the adjacent domain via a molecular tunnel, where it reacts with an activated intermediate.</text>
</comment>
<keyword evidence="2 7" id="KW-0436">Ligase</keyword>
<dbReference type="CDD" id="cd03130">
    <property type="entry name" value="GATase1_CobB"/>
    <property type="match status" value="1"/>
</dbReference>
<dbReference type="PANTHER" id="PTHR43873:SF1">
    <property type="entry name" value="COBYRINATE A,C-DIAMIDE SYNTHASE"/>
    <property type="match status" value="1"/>
</dbReference>
<dbReference type="InterPro" id="IPR002586">
    <property type="entry name" value="CobQ/CobB/MinD/ParA_Nub-bd_dom"/>
</dbReference>
<evidence type="ECO:0000256" key="7">
    <source>
        <dbReference type="HAMAP-Rule" id="MF_00027"/>
    </source>
</evidence>
<gene>
    <name evidence="7" type="primary">cbiA</name>
    <name evidence="10" type="ORF">L2W38_00295</name>
</gene>
<evidence type="ECO:0000256" key="3">
    <source>
        <dbReference type="ARBA" id="ARBA00022741"/>
    </source>
</evidence>
<dbReference type="PROSITE" id="PS51274">
    <property type="entry name" value="GATASE_COBBQ"/>
    <property type="match status" value="1"/>
</dbReference>
<dbReference type="InterPro" id="IPR011698">
    <property type="entry name" value="GATase_3"/>
</dbReference>
<dbReference type="RefSeq" id="WP_236097590.1">
    <property type="nucleotide sequence ID" value="NZ_JAKGUD010000001.1"/>
</dbReference>
<name>A0ABS9EJ71_9BACT</name>
<evidence type="ECO:0000313" key="10">
    <source>
        <dbReference type="EMBL" id="MCF4141259.1"/>
    </source>
</evidence>
<evidence type="ECO:0000259" key="9">
    <source>
        <dbReference type="Pfam" id="PF07685"/>
    </source>
</evidence>
<accession>A0ABS9EJ71</accession>
<dbReference type="Pfam" id="PF07685">
    <property type="entry name" value="GATase_3"/>
    <property type="match status" value="1"/>
</dbReference>
<comment type="catalytic activity">
    <reaction evidence="7">
        <text>cob(II)yrinate + 2 L-glutamine + 2 ATP + 2 H2O = cob(II)yrinate a,c diamide + 2 L-glutamate + 2 ADP + 2 phosphate + 2 H(+)</text>
        <dbReference type="Rhea" id="RHEA:26289"/>
        <dbReference type="ChEBI" id="CHEBI:15377"/>
        <dbReference type="ChEBI" id="CHEBI:15378"/>
        <dbReference type="ChEBI" id="CHEBI:29985"/>
        <dbReference type="ChEBI" id="CHEBI:30616"/>
        <dbReference type="ChEBI" id="CHEBI:43474"/>
        <dbReference type="ChEBI" id="CHEBI:58359"/>
        <dbReference type="ChEBI" id="CHEBI:58537"/>
        <dbReference type="ChEBI" id="CHEBI:58894"/>
        <dbReference type="ChEBI" id="CHEBI:456216"/>
        <dbReference type="EC" id="6.3.5.11"/>
    </reaction>
</comment>
<feature type="domain" description="CobQ/CobB/MinD/ParA nucleotide binding" evidence="8">
    <location>
        <begin position="6"/>
        <end position="192"/>
    </location>
</feature>
<dbReference type="Proteomes" id="UP001200430">
    <property type="component" value="Unassembled WGS sequence"/>
</dbReference>
<comment type="pathway">
    <text evidence="7">Cofactor biosynthesis; adenosylcobalamin biosynthesis; cob(II)yrinate a,c-diamide from sirohydrochlorin (anaerobic route): step 10/10.</text>
</comment>
<comment type="similarity">
    <text evidence="7">Belongs to the CobB/CbiA family.</text>
</comment>
<evidence type="ECO:0000313" key="11">
    <source>
        <dbReference type="Proteomes" id="UP001200430"/>
    </source>
</evidence>
<dbReference type="NCBIfam" id="NF002204">
    <property type="entry name" value="PRK01077.1"/>
    <property type="match status" value="1"/>
</dbReference>
<keyword evidence="7" id="KW-0169">Cobalamin biosynthesis</keyword>
<dbReference type="Pfam" id="PF01656">
    <property type="entry name" value="CbiA"/>
    <property type="match status" value="1"/>
</dbReference>
<feature type="active site" description="Nucleophile" evidence="7">
    <location>
        <position position="334"/>
    </location>
</feature>
<reference evidence="10 11" key="1">
    <citation type="submission" date="2022-01" db="EMBL/GenBank/DDBJ databases">
        <title>Dethiosulfovibrio faecalis sp. nov., a novel proteolytic, non-sulfur-reducing bacterium isolated from a marine aquaculture solid waste bioreactor.</title>
        <authorList>
            <person name="Grabowski S."/>
            <person name="Apolinario E."/>
            <person name="Schneider N."/>
            <person name="Marshall C.W."/>
            <person name="Sowers K.R."/>
        </authorList>
    </citation>
    <scope>NUCLEOTIDE SEQUENCE [LARGE SCALE GENOMIC DNA]</scope>
    <source>
        <strain evidence="10 11">DSM 12537</strain>
    </source>
</reference>
<dbReference type="InterPro" id="IPR027417">
    <property type="entry name" value="P-loop_NTPase"/>
</dbReference>
<dbReference type="InterPro" id="IPR029062">
    <property type="entry name" value="Class_I_gatase-like"/>
</dbReference>
<evidence type="ECO:0000259" key="8">
    <source>
        <dbReference type="Pfam" id="PF01656"/>
    </source>
</evidence>
<dbReference type="SUPFAM" id="SSF52540">
    <property type="entry name" value="P-loop containing nucleoside triphosphate hydrolases"/>
    <property type="match status" value="1"/>
</dbReference>
<keyword evidence="5 7" id="KW-0460">Magnesium</keyword>
<keyword evidence="6 7" id="KW-0315">Glutamine amidotransferase</keyword>
<feature type="domain" description="CobB/CobQ-like glutamine amidotransferase" evidence="9">
    <location>
        <begin position="251"/>
        <end position="442"/>
    </location>
</feature>
<keyword evidence="3 7" id="KW-0547">Nucleotide-binding</keyword>
<dbReference type="PANTHER" id="PTHR43873">
    <property type="entry name" value="COBYRINATE A,C-DIAMIDE SYNTHASE"/>
    <property type="match status" value="1"/>
</dbReference>
<dbReference type="NCBIfam" id="TIGR00379">
    <property type="entry name" value="cobB"/>
    <property type="match status" value="1"/>
</dbReference>
<organism evidence="10 11">
    <name type="scientific">Dethiosulfovibrio marinus</name>
    <dbReference type="NCBI Taxonomy" id="133532"/>
    <lineage>
        <taxon>Bacteria</taxon>
        <taxon>Thermotogati</taxon>
        <taxon>Synergistota</taxon>
        <taxon>Synergistia</taxon>
        <taxon>Synergistales</taxon>
        <taxon>Dethiosulfovibrionaceae</taxon>
        <taxon>Dethiosulfovibrio</taxon>
    </lineage>
</organism>
<dbReference type="InterPro" id="IPR004484">
    <property type="entry name" value="CbiA/CobB_synth"/>
</dbReference>
<keyword evidence="4 7" id="KW-0067">ATP-binding</keyword>
<evidence type="ECO:0000256" key="6">
    <source>
        <dbReference type="ARBA" id="ARBA00022962"/>
    </source>
</evidence>